<dbReference type="EMBL" id="SUMD01000004">
    <property type="protein sequence ID" value="TJZ78500.1"/>
    <property type="molecule type" value="Genomic_DNA"/>
</dbReference>
<feature type="transmembrane region" description="Helical" evidence="5">
    <location>
        <begin position="325"/>
        <end position="344"/>
    </location>
</feature>
<reference evidence="7 8" key="1">
    <citation type="submission" date="2019-04" db="EMBL/GenBank/DDBJ databases">
        <title>Rhodococcus oryzae sp. nov., a novel actinomycete isolated from rhizosphere soil of rice (Oryza sativa L.).</title>
        <authorList>
            <person name="Li C."/>
        </authorList>
    </citation>
    <scope>NUCLEOTIDE SEQUENCE [LARGE SCALE GENOMIC DNA]</scope>
    <source>
        <strain evidence="7 8">NEAU-CX67</strain>
    </source>
</reference>
<feature type="transmembrane region" description="Helical" evidence="5">
    <location>
        <begin position="237"/>
        <end position="262"/>
    </location>
</feature>
<keyword evidence="2 5" id="KW-0812">Transmembrane</keyword>
<dbReference type="InterPro" id="IPR020846">
    <property type="entry name" value="MFS_dom"/>
</dbReference>
<feature type="transmembrane region" description="Helical" evidence="5">
    <location>
        <begin position="390"/>
        <end position="410"/>
    </location>
</feature>
<protein>
    <submittedName>
        <fullName evidence="7">MFS transporter</fullName>
    </submittedName>
</protein>
<feature type="transmembrane region" description="Helical" evidence="5">
    <location>
        <begin position="55"/>
        <end position="74"/>
    </location>
</feature>
<gene>
    <name evidence="7" type="ORF">FCG67_10740</name>
</gene>
<dbReference type="PROSITE" id="PS50850">
    <property type="entry name" value="MFS"/>
    <property type="match status" value="1"/>
</dbReference>
<evidence type="ECO:0000313" key="8">
    <source>
        <dbReference type="Proteomes" id="UP000305109"/>
    </source>
</evidence>
<proteinExistence type="predicted"/>
<evidence type="ECO:0000313" key="7">
    <source>
        <dbReference type="EMBL" id="TJZ78500.1"/>
    </source>
</evidence>
<accession>A0ABY2RL64</accession>
<evidence type="ECO:0000256" key="5">
    <source>
        <dbReference type="SAM" id="Phobius"/>
    </source>
</evidence>
<feature type="transmembrane region" description="Helical" evidence="5">
    <location>
        <begin position="268"/>
        <end position="285"/>
    </location>
</feature>
<dbReference type="Pfam" id="PF07690">
    <property type="entry name" value="MFS_1"/>
    <property type="match status" value="1"/>
</dbReference>
<evidence type="ECO:0000256" key="4">
    <source>
        <dbReference type="ARBA" id="ARBA00023136"/>
    </source>
</evidence>
<feature type="transmembrane region" description="Helical" evidence="5">
    <location>
        <begin position="177"/>
        <end position="202"/>
    </location>
</feature>
<feature type="transmembrane region" description="Helical" evidence="5">
    <location>
        <begin position="112"/>
        <end position="134"/>
    </location>
</feature>
<dbReference type="InterPro" id="IPR011701">
    <property type="entry name" value="MFS"/>
</dbReference>
<dbReference type="Proteomes" id="UP000305109">
    <property type="component" value="Unassembled WGS sequence"/>
</dbReference>
<sequence length="428" mass="43077">MDTTSPTLVGDLRASTQRRTLIVVVTSQILGGAGLAAGVTVGALLTKEMLGSSRYAGLSSALFTLGSAAAALLVGRVSHRLGRRSGLSIGYLAGAAGGAGVVLAAVMDSLPLLFVSMFVYGSGTATNLQARYAGTDLAEASHRGRAVSTIMVATTFGAVAGPNLVEVMGDLADGWGIPVLAGPFILSSAAFAAAGMFLWAFLRPDPLRVARQLQSEPVGAGGEAPPEPDRETQRRGILVGATVMVVTQIVMVAIMTMTPIHMMDHGHGLGQTGMVIAIHVAAMFLPSPLTGMLADRYGRIPVVVAAGVTLLAAGILAALAPSDSVVLLSVALGLLGLGWNFGLISGTAILTDSTPLATRARTQGSVDLCIALAGAGGGIVSGMVVASSSFAVLSLGGGLIALALIPVLALNRRQAQAIPEPARAGTTS</sequence>
<dbReference type="PANTHER" id="PTHR23534">
    <property type="entry name" value="MFS PERMEASE"/>
    <property type="match status" value="1"/>
</dbReference>
<dbReference type="InterPro" id="IPR036259">
    <property type="entry name" value="MFS_trans_sf"/>
</dbReference>
<organism evidence="7 8">
    <name type="scientific">Rhodococcus oryzae</name>
    <dbReference type="NCBI Taxonomy" id="2571143"/>
    <lineage>
        <taxon>Bacteria</taxon>
        <taxon>Bacillati</taxon>
        <taxon>Actinomycetota</taxon>
        <taxon>Actinomycetes</taxon>
        <taxon>Mycobacteriales</taxon>
        <taxon>Nocardiaceae</taxon>
        <taxon>Rhodococcus</taxon>
    </lineage>
</organism>
<evidence type="ECO:0000256" key="2">
    <source>
        <dbReference type="ARBA" id="ARBA00022692"/>
    </source>
</evidence>
<comment type="subcellular location">
    <subcellularLocation>
        <location evidence="1">Cell membrane</location>
        <topology evidence="1">Multi-pass membrane protein</topology>
    </subcellularLocation>
</comment>
<keyword evidence="8" id="KW-1185">Reference proteome</keyword>
<keyword evidence="4 5" id="KW-0472">Membrane</keyword>
<dbReference type="SUPFAM" id="SSF103473">
    <property type="entry name" value="MFS general substrate transporter"/>
    <property type="match status" value="1"/>
</dbReference>
<feature type="domain" description="Major facilitator superfamily (MFS) profile" evidence="6">
    <location>
        <begin position="20"/>
        <end position="415"/>
    </location>
</feature>
<comment type="caution">
    <text evidence="7">The sequence shown here is derived from an EMBL/GenBank/DDBJ whole genome shotgun (WGS) entry which is preliminary data.</text>
</comment>
<evidence type="ECO:0000259" key="6">
    <source>
        <dbReference type="PROSITE" id="PS50850"/>
    </source>
</evidence>
<feature type="transmembrane region" description="Helical" evidence="5">
    <location>
        <begin position="86"/>
        <end position="106"/>
    </location>
</feature>
<feature type="transmembrane region" description="Helical" evidence="5">
    <location>
        <begin position="365"/>
        <end position="384"/>
    </location>
</feature>
<evidence type="ECO:0000256" key="1">
    <source>
        <dbReference type="ARBA" id="ARBA00004651"/>
    </source>
</evidence>
<name>A0ABY2RL64_9NOCA</name>
<feature type="transmembrane region" description="Helical" evidence="5">
    <location>
        <begin position="21"/>
        <end position="43"/>
    </location>
</feature>
<evidence type="ECO:0000256" key="3">
    <source>
        <dbReference type="ARBA" id="ARBA00022989"/>
    </source>
</evidence>
<feature type="transmembrane region" description="Helical" evidence="5">
    <location>
        <begin position="297"/>
        <end position="319"/>
    </location>
</feature>
<dbReference type="PANTHER" id="PTHR23534:SF1">
    <property type="entry name" value="MAJOR FACILITATOR SUPERFAMILY PROTEIN"/>
    <property type="match status" value="1"/>
</dbReference>
<feature type="transmembrane region" description="Helical" evidence="5">
    <location>
        <begin position="146"/>
        <end position="165"/>
    </location>
</feature>
<dbReference type="Gene3D" id="1.20.1250.20">
    <property type="entry name" value="MFS general substrate transporter like domains"/>
    <property type="match status" value="2"/>
</dbReference>
<keyword evidence="3 5" id="KW-1133">Transmembrane helix</keyword>